<dbReference type="InterPro" id="IPR036291">
    <property type="entry name" value="NAD(P)-bd_dom_sf"/>
</dbReference>
<evidence type="ECO:0000256" key="1">
    <source>
        <dbReference type="ARBA" id="ARBA00009353"/>
    </source>
</evidence>
<dbReference type="NCBIfam" id="TIGR01777">
    <property type="entry name" value="yfcH"/>
    <property type="match status" value="1"/>
</dbReference>
<dbReference type="PANTHER" id="PTHR11092:SF0">
    <property type="entry name" value="EPIMERASE FAMILY PROTEIN SDR39U1"/>
    <property type="match status" value="1"/>
</dbReference>
<sequence length="312" mass="34921">MHVVIAGGSGFVGQALQETLLSHRENHVTVLSRNPEKIEQSDRLKAVEWLNEGSRPEEKLNDVDAVVNLAGESINGLRWTTQKKKRIVRSRLKATDQILELLGKLEPKPKVLVNASAVGYYGMSETGCYTEKHQSTADDFLAKTVQKWEERAAEANRLGVRTVFARFGLVLGTKGALPLMALPYRFRIGGTLGSGRQWVSWIHVKDAARIIQFAIHTPEVEGPFNVTAPHPVTMKTFGEILGASLRKPHWLPVPEGIIKLALGEMSSMLVQGQQVIPEKAIQLQYDFQFPKLNEALSDTLQNDEKYRFFKKK</sequence>
<reference evidence="5" key="1">
    <citation type="journal article" date="2019" name="Int. J. Syst. Evol. Microbiol.">
        <title>The Global Catalogue of Microorganisms (GCM) 10K type strain sequencing project: providing services to taxonomists for standard genome sequencing and annotation.</title>
        <authorList>
            <consortium name="The Broad Institute Genomics Platform"/>
            <consortium name="The Broad Institute Genome Sequencing Center for Infectious Disease"/>
            <person name="Wu L."/>
            <person name="Ma J."/>
        </authorList>
    </citation>
    <scope>NUCLEOTIDE SEQUENCE [LARGE SCALE GENOMIC DNA]</scope>
    <source>
        <strain evidence="5">CGMCC 1.12295</strain>
    </source>
</reference>
<evidence type="ECO:0000259" key="2">
    <source>
        <dbReference type="Pfam" id="PF01370"/>
    </source>
</evidence>
<dbReference type="RefSeq" id="WP_380772755.1">
    <property type="nucleotide sequence ID" value="NZ_JBHUEO010000009.1"/>
</dbReference>
<feature type="domain" description="DUF1731" evidence="3">
    <location>
        <begin position="253"/>
        <end position="298"/>
    </location>
</feature>
<dbReference type="InterPro" id="IPR001509">
    <property type="entry name" value="Epimerase_deHydtase"/>
</dbReference>
<dbReference type="PANTHER" id="PTHR11092">
    <property type="entry name" value="SUGAR NUCLEOTIDE EPIMERASE RELATED"/>
    <property type="match status" value="1"/>
</dbReference>
<name>A0ABW4KGM0_9BACI</name>
<organism evidence="4 5">
    <name type="scientific">Siminovitchia sediminis</name>
    <dbReference type="NCBI Taxonomy" id="1274353"/>
    <lineage>
        <taxon>Bacteria</taxon>
        <taxon>Bacillati</taxon>
        <taxon>Bacillota</taxon>
        <taxon>Bacilli</taxon>
        <taxon>Bacillales</taxon>
        <taxon>Bacillaceae</taxon>
        <taxon>Siminovitchia</taxon>
    </lineage>
</organism>
<feature type="domain" description="NAD-dependent epimerase/dehydratase" evidence="2">
    <location>
        <begin position="3"/>
        <end position="221"/>
    </location>
</feature>
<dbReference type="EMBL" id="JBHUEO010000009">
    <property type="protein sequence ID" value="MFD1706182.1"/>
    <property type="molecule type" value="Genomic_DNA"/>
</dbReference>
<keyword evidence="5" id="KW-1185">Reference proteome</keyword>
<dbReference type="InterPro" id="IPR010099">
    <property type="entry name" value="SDR39U1"/>
</dbReference>
<protein>
    <submittedName>
        <fullName evidence="4">TIGR01777 family oxidoreductase</fullName>
    </submittedName>
</protein>
<dbReference type="CDD" id="cd05242">
    <property type="entry name" value="SDR_a8"/>
    <property type="match status" value="1"/>
</dbReference>
<dbReference type="Proteomes" id="UP001597301">
    <property type="component" value="Unassembled WGS sequence"/>
</dbReference>
<comment type="caution">
    <text evidence="4">The sequence shown here is derived from an EMBL/GenBank/DDBJ whole genome shotgun (WGS) entry which is preliminary data.</text>
</comment>
<accession>A0ABW4KGM0</accession>
<comment type="similarity">
    <text evidence="1">Belongs to the NAD(P)-dependent epimerase/dehydratase family. SDR39U1 subfamily.</text>
</comment>
<dbReference type="InterPro" id="IPR013549">
    <property type="entry name" value="DUF1731"/>
</dbReference>
<evidence type="ECO:0000313" key="5">
    <source>
        <dbReference type="Proteomes" id="UP001597301"/>
    </source>
</evidence>
<evidence type="ECO:0000259" key="3">
    <source>
        <dbReference type="Pfam" id="PF08338"/>
    </source>
</evidence>
<dbReference type="Pfam" id="PF01370">
    <property type="entry name" value="Epimerase"/>
    <property type="match status" value="1"/>
</dbReference>
<dbReference type="SUPFAM" id="SSF51735">
    <property type="entry name" value="NAD(P)-binding Rossmann-fold domains"/>
    <property type="match status" value="1"/>
</dbReference>
<dbReference type="Pfam" id="PF08338">
    <property type="entry name" value="DUF1731"/>
    <property type="match status" value="1"/>
</dbReference>
<evidence type="ECO:0000313" key="4">
    <source>
        <dbReference type="EMBL" id="MFD1706182.1"/>
    </source>
</evidence>
<dbReference type="Gene3D" id="3.40.50.720">
    <property type="entry name" value="NAD(P)-binding Rossmann-like Domain"/>
    <property type="match status" value="1"/>
</dbReference>
<gene>
    <name evidence="4" type="ORF">ACFSCZ_05350</name>
</gene>
<proteinExistence type="inferred from homology"/>